<name>A0AAV7QB75_PLEWA</name>
<feature type="compositionally biased region" description="Basic and acidic residues" evidence="1">
    <location>
        <begin position="87"/>
        <end position="96"/>
    </location>
</feature>
<feature type="compositionally biased region" description="Polar residues" evidence="1">
    <location>
        <begin position="1"/>
        <end position="12"/>
    </location>
</feature>
<evidence type="ECO:0000313" key="2">
    <source>
        <dbReference type="EMBL" id="KAJ1135380.1"/>
    </source>
</evidence>
<comment type="caution">
    <text evidence="2">The sequence shown here is derived from an EMBL/GenBank/DDBJ whole genome shotgun (WGS) entry which is preliminary data.</text>
</comment>
<proteinExistence type="predicted"/>
<feature type="region of interest" description="Disordered" evidence="1">
    <location>
        <begin position="43"/>
        <end position="137"/>
    </location>
</feature>
<protein>
    <submittedName>
        <fullName evidence="2">Uncharacterized protein</fullName>
    </submittedName>
</protein>
<keyword evidence="3" id="KW-1185">Reference proteome</keyword>
<organism evidence="2 3">
    <name type="scientific">Pleurodeles waltl</name>
    <name type="common">Iberian ribbed newt</name>
    <dbReference type="NCBI Taxonomy" id="8319"/>
    <lineage>
        <taxon>Eukaryota</taxon>
        <taxon>Metazoa</taxon>
        <taxon>Chordata</taxon>
        <taxon>Craniata</taxon>
        <taxon>Vertebrata</taxon>
        <taxon>Euteleostomi</taxon>
        <taxon>Amphibia</taxon>
        <taxon>Batrachia</taxon>
        <taxon>Caudata</taxon>
        <taxon>Salamandroidea</taxon>
        <taxon>Salamandridae</taxon>
        <taxon>Pleurodelinae</taxon>
        <taxon>Pleurodeles</taxon>
    </lineage>
</organism>
<evidence type="ECO:0000313" key="3">
    <source>
        <dbReference type="Proteomes" id="UP001066276"/>
    </source>
</evidence>
<dbReference type="Proteomes" id="UP001066276">
    <property type="component" value="Chromosome 6"/>
</dbReference>
<feature type="region of interest" description="Disordered" evidence="1">
    <location>
        <begin position="1"/>
        <end position="27"/>
    </location>
</feature>
<accession>A0AAV7QB75</accession>
<sequence length="157" mass="17237">MRVCRSCSSESGSQERRRVSRGSACQPWQPQELLSALPACAEGCQTEGGAPHRNEETGRTDEGGRDGERETDGSERGIGRYAPLESDDLKGRREGLNEEVPGTDCHEDRPGAREKEGDERKGQVRKRVGGSTTDLKWEGGKEQGLYIEHGVAGYARY</sequence>
<evidence type="ECO:0000256" key="1">
    <source>
        <dbReference type="SAM" id="MobiDB-lite"/>
    </source>
</evidence>
<feature type="compositionally biased region" description="Basic and acidic residues" evidence="1">
    <location>
        <begin position="104"/>
        <end position="122"/>
    </location>
</feature>
<dbReference type="AlphaFoldDB" id="A0AAV7QB75"/>
<reference evidence="2" key="1">
    <citation type="journal article" date="2022" name="bioRxiv">
        <title>Sequencing and chromosome-scale assembly of the giantPleurodeles waltlgenome.</title>
        <authorList>
            <person name="Brown T."/>
            <person name="Elewa A."/>
            <person name="Iarovenko S."/>
            <person name="Subramanian E."/>
            <person name="Araus A.J."/>
            <person name="Petzold A."/>
            <person name="Susuki M."/>
            <person name="Suzuki K.-i.T."/>
            <person name="Hayashi T."/>
            <person name="Toyoda A."/>
            <person name="Oliveira C."/>
            <person name="Osipova E."/>
            <person name="Leigh N.D."/>
            <person name="Simon A."/>
            <person name="Yun M.H."/>
        </authorList>
    </citation>
    <scope>NUCLEOTIDE SEQUENCE</scope>
    <source>
        <strain evidence="2">20211129_DDA</strain>
        <tissue evidence="2">Liver</tissue>
    </source>
</reference>
<gene>
    <name evidence="2" type="ORF">NDU88_001820</name>
</gene>
<dbReference type="EMBL" id="JANPWB010000010">
    <property type="protein sequence ID" value="KAJ1135380.1"/>
    <property type="molecule type" value="Genomic_DNA"/>
</dbReference>
<feature type="compositionally biased region" description="Basic and acidic residues" evidence="1">
    <location>
        <begin position="50"/>
        <end position="78"/>
    </location>
</feature>